<evidence type="ECO:0000313" key="3">
    <source>
        <dbReference type="Proteomes" id="UP000785099"/>
    </source>
</evidence>
<name>A0A8J4MTN0_SPHME</name>
<dbReference type="AlphaFoldDB" id="A0A8J4MTN0"/>
<proteinExistence type="predicted"/>
<sequence>LEQNFPLGDPQWDPNNIEHKRTLNRYQTWILYGIKRAIPRALNWSKLYEVKHPHLPDKNESPSVFLEKLKETARKYTDLRMETEAERQQLALIFMGQLAPDIKRKLQKLEGEDSRDVNKMLEVAWRVYNNREKGEEQRKEK</sequence>
<dbReference type="EMBL" id="VUKU01008280">
    <property type="protein sequence ID" value="KAF1444949.1"/>
    <property type="molecule type" value="Genomic_DNA"/>
</dbReference>
<accession>A0A8J4MTN0</accession>
<dbReference type="InterPro" id="IPR003036">
    <property type="entry name" value="Gag_P30"/>
</dbReference>
<reference evidence="2 3" key="1">
    <citation type="journal article" date="2019" name="Gigascience">
        <title>High-coverage genomes to elucidate the evolution of penguins.</title>
        <authorList>
            <person name="Pan H."/>
            <person name="Cole T.L."/>
            <person name="Bi X."/>
            <person name="Fang M."/>
            <person name="Zhou C."/>
            <person name="Yang Z."/>
            <person name="Ksepka D.T."/>
            <person name="Hart T."/>
            <person name="Bouzat J.L."/>
            <person name="Argilla L.S."/>
            <person name="Bertelsen M.F."/>
            <person name="Boersma P.D."/>
            <person name="Bost C.A."/>
            <person name="Cherel Y."/>
            <person name="Dann P."/>
            <person name="Fiddaman S.R."/>
            <person name="Howard P."/>
            <person name="Labuschagne K."/>
            <person name="Mattern T."/>
            <person name="Miller G."/>
            <person name="Parker P."/>
            <person name="Phillips R.A."/>
            <person name="Quillfeldt P."/>
            <person name="Ryan P.G."/>
            <person name="Taylor H."/>
            <person name="Thompson D.R."/>
            <person name="Young M.J."/>
            <person name="Ellegaard M.R."/>
            <person name="Gilbert M.T.P."/>
            <person name="Sinding M.S."/>
            <person name="Pacheco G."/>
            <person name="Shepherd L.D."/>
            <person name="Tennyson A.J.D."/>
            <person name="Grosser S."/>
            <person name="Kay E."/>
            <person name="Nupen L.J."/>
            <person name="Ellenberg U."/>
            <person name="Houston D.M."/>
            <person name="Reeve A.H."/>
            <person name="Johnson K."/>
            <person name="Masello J.F."/>
            <person name="Stracke T."/>
            <person name="McKinlay B."/>
            <person name="Borboroglu P.G."/>
            <person name="Zhang D.X."/>
            <person name="Zhang G."/>
        </authorList>
    </citation>
    <scope>NUCLEOTIDE SEQUENCE [LARGE SCALE GENOMIC DNA]</scope>
    <source>
        <strain evidence="2">GAPE 212</strain>
    </source>
</reference>
<dbReference type="InterPro" id="IPR008919">
    <property type="entry name" value="Retrov_capsid_N"/>
</dbReference>
<dbReference type="InterPro" id="IPR050462">
    <property type="entry name" value="Retroviral_Gag-Pol_poly"/>
</dbReference>
<dbReference type="PANTHER" id="PTHR33166">
    <property type="entry name" value="GAG_P30 DOMAIN-CONTAINING PROTEIN"/>
    <property type="match status" value="1"/>
</dbReference>
<comment type="caution">
    <text evidence="2">The sequence shown here is derived from an EMBL/GenBank/DDBJ whole genome shotgun (WGS) entry which is preliminary data.</text>
</comment>
<dbReference type="Pfam" id="PF02093">
    <property type="entry name" value="Gag_p30"/>
    <property type="match status" value="1"/>
</dbReference>
<feature type="domain" description="Core shell protein Gag P30" evidence="1">
    <location>
        <begin position="2"/>
        <end position="129"/>
    </location>
</feature>
<protein>
    <recommendedName>
        <fullName evidence="1">Core shell protein Gag P30 domain-containing protein</fullName>
    </recommendedName>
</protein>
<evidence type="ECO:0000313" key="2">
    <source>
        <dbReference type="EMBL" id="KAF1444949.1"/>
    </source>
</evidence>
<dbReference type="Gene3D" id="1.10.375.10">
    <property type="entry name" value="Human Immunodeficiency Virus Type 1 Capsid Protein"/>
    <property type="match status" value="1"/>
</dbReference>
<gene>
    <name evidence="2" type="ORF">FQV24_0000237</name>
</gene>
<keyword evidence="3" id="KW-1185">Reference proteome</keyword>
<feature type="non-terminal residue" evidence="2">
    <location>
        <position position="141"/>
    </location>
</feature>
<feature type="non-terminal residue" evidence="2">
    <location>
        <position position="1"/>
    </location>
</feature>
<dbReference type="Proteomes" id="UP000785099">
    <property type="component" value="Unassembled WGS sequence"/>
</dbReference>
<dbReference type="GO" id="GO:0019068">
    <property type="term" value="P:virion assembly"/>
    <property type="evidence" value="ECO:0007669"/>
    <property type="project" value="InterPro"/>
</dbReference>
<organism evidence="2 3">
    <name type="scientific">Spheniscus mendiculus</name>
    <name type="common">Galapagos penguin</name>
    <dbReference type="NCBI Taxonomy" id="156760"/>
    <lineage>
        <taxon>Eukaryota</taxon>
        <taxon>Metazoa</taxon>
        <taxon>Chordata</taxon>
        <taxon>Craniata</taxon>
        <taxon>Vertebrata</taxon>
        <taxon>Euteleostomi</taxon>
        <taxon>Archelosauria</taxon>
        <taxon>Archosauria</taxon>
        <taxon>Dinosauria</taxon>
        <taxon>Saurischia</taxon>
        <taxon>Theropoda</taxon>
        <taxon>Coelurosauria</taxon>
        <taxon>Aves</taxon>
        <taxon>Neognathae</taxon>
        <taxon>Neoaves</taxon>
        <taxon>Aequornithes</taxon>
        <taxon>Sphenisciformes</taxon>
        <taxon>Spheniscidae</taxon>
        <taxon>Spheniscus</taxon>
    </lineage>
</organism>
<evidence type="ECO:0000259" key="1">
    <source>
        <dbReference type="Pfam" id="PF02093"/>
    </source>
</evidence>